<dbReference type="AlphaFoldDB" id="A0A0K8RDA8"/>
<evidence type="ECO:0000313" key="4">
    <source>
        <dbReference type="EMBL" id="JAA68848.1"/>
    </source>
</evidence>
<feature type="domain" description="Saposin B-type" evidence="3">
    <location>
        <begin position="44"/>
        <end position="108"/>
    </location>
</feature>
<dbReference type="InterPro" id="IPR008138">
    <property type="entry name" value="SapB_2"/>
</dbReference>
<dbReference type="Pfam" id="PF05184">
    <property type="entry name" value="SapB_1"/>
    <property type="match status" value="1"/>
</dbReference>
<dbReference type="EMBL" id="GADI01004960">
    <property type="protein sequence ID" value="JAA68848.1"/>
    <property type="molecule type" value="mRNA"/>
</dbReference>
<dbReference type="InterPro" id="IPR008139">
    <property type="entry name" value="SaposinB_dom"/>
</dbReference>
<dbReference type="PANTHER" id="PTHR11480">
    <property type="entry name" value="SAPOSIN-RELATED"/>
    <property type="match status" value="1"/>
</dbReference>
<sequence>MILQEFTPDQICKQLGFCPSSKQAPSSIRAISQPTEQVVKKKISDSECDMCVSVVQFVYSELKDNATEEEIKLLLDKACSLFPGETRQKCVNMVNTYFDMLVSLLTPS</sequence>
<keyword evidence="1" id="KW-1015">Disulfide bond</keyword>
<evidence type="ECO:0000256" key="2">
    <source>
        <dbReference type="ARBA" id="ARBA00023180"/>
    </source>
</evidence>
<dbReference type="InterPro" id="IPR007856">
    <property type="entry name" value="SapB_1"/>
</dbReference>
<dbReference type="InterPro" id="IPR011001">
    <property type="entry name" value="Saposin-like"/>
</dbReference>
<evidence type="ECO:0000256" key="1">
    <source>
        <dbReference type="ARBA" id="ARBA00023157"/>
    </source>
</evidence>
<dbReference type="GO" id="GO:0006629">
    <property type="term" value="P:lipid metabolic process"/>
    <property type="evidence" value="ECO:0007669"/>
    <property type="project" value="InterPro"/>
</dbReference>
<dbReference type="SMART" id="SM00741">
    <property type="entry name" value="SapB"/>
    <property type="match status" value="1"/>
</dbReference>
<dbReference type="Gene3D" id="1.10.225.10">
    <property type="entry name" value="Saposin-like"/>
    <property type="match status" value="1"/>
</dbReference>
<dbReference type="InterPro" id="IPR051428">
    <property type="entry name" value="Sphingo_Act-Surfact_Prot"/>
</dbReference>
<organism evidence="4">
    <name type="scientific">Ixodes ricinus</name>
    <name type="common">Common tick</name>
    <name type="synonym">Acarus ricinus</name>
    <dbReference type="NCBI Taxonomy" id="34613"/>
    <lineage>
        <taxon>Eukaryota</taxon>
        <taxon>Metazoa</taxon>
        <taxon>Ecdysozoa</taxon>
        <taxon>Arthropoda</taxon>
        <taxon>Chelicerata</taxon>
        <taxon>Arachnida</taxon>
        <taxon>Acari</taxon>
        <taxon>Parasitiformes</taxon>
        <taxon>Ixodida</taxon>
        <taxon>Ixodoidea</taxon>
        <taxon>Ixodidae</taxon>
        <taxon>Ixodinae</taxon>
        <taxon>Ixodes</taxon>
    </lineage>
</organism>
<dbReference type="PANTHER" id="PTHR11480:SF3">
    <property type="entry name" value="BCDNA.GH08312"/>
    <property type="match status" value="1"/>
</dbReference>
<reference evidence="4" key="1">
    <citation type="submission" date="2012-12" db="EMBL/GenBank/DDBJ databases">
        <title>Identification and characterization of a phenylalanine ammonia-lyase gene family in Isatis indigotica Fort.</title>
        <authorList>
            <person name="Liu Q."/>
            <person name="Chen J."/>
            <person name="Zhou X."/>
            <person name="Di P."/>
            <person name="Xiao Y."/>
            <person name="Xuan H."/>
            <person name="Zhang L."/>
            <person name="Chen W."/>
        </authorList>
    </citation>
    <scope>NUCLEOTIDE SEQUENCE</scope>
    <source>
        <tissue evidence="4">Salivary gland</tissue>
    </source>
</reference>
<evidence type="ECO:0000259" key="3">
    <source>
        <dbReference type="PROSITE" id="PS50015"/>
    </source>
</evidence>
<keyword evidence="2" id="KW-0325">Glycoprotein</keyword>
<dbReference type="SUPFAM" id="SSF47862">
    <property type="entry name" value="Saposin"/>
    <property type="match status" value="1"/>
</dbReference>
<accession>A0A0K8RDA8</accession>
<proteinExistence type="evidence at transcript level"/>
<name>A0A0K8RDA8_IXORI</name>
<dbReference type="Pfam" id="PF03489">
    <property type="entry name" value="SapB_2"/>
    <property type="match status" value="1"/>
</dbReference>
<dbReference type="PROSITE" id="PS50015">
    <property type="entry name" value="SAP_B"/>
    <property type="match status" value="1"/>
</dbReference>
<protein>
    <submittedName>
        <fullName evidence="4">Putative prosaposin</fullName>
    </submittedName>
</protein>